<feature type="signal peptide" evidence="6">
    <location>
        <begin position="1"/>
        <end position="36"/>
    </location>
</feature>
<dbReference type="Proteomes" id="UP001157161">
    <property type="component" value="Unassembled WGS sequence"/>
</dbReference>
<evidence type="ECO:0000256" key="3">
    <source>
        <dbReference type="ARBA" id="ARBA00022729"/>
    </source>
</evidence>
<keyword evidence="4" id="KW-0500">Molybdenum</keyword>
<keyword evidence="3 6" id="KW-0732">Signal</keyword>
<dbReference type="PANTHER" id="PTHR30632">
    <property type="entry name" value="MOLYBDATE-BINDING PERIPLASMIC PROTEIN"/>
    <property type="match status" value="1"/>
</dbReference>
<comment type="caution">
    <text evidence="7">The sequence shown here is derived from an EMBL/GenBank/DDBJ whole genome shotgun (WGS) entry which is preliminary data.</text>
</comment>
<dbReference type="InterPro" id="IPR005950">
    <property type="entry name" value="ModA"/>
</dbReference>
<dbReference type="EMBL" id="BSUM01000001">
    <property type="protein sequence ID" value="GMA33329.1"/>
    <property type="molecule type" value="Genomic_DNA"/>
</dbReference>
<feature type="binding site" evidence="4">
    <location>
        <position position="220"/>
    </location>
    <ligand>
        <name>molybdate</name>
        <dbReference type="ChEBI" id="CHEBI:36264"/>
    </ligand>
</feature>
<reference evidence="7" key="1">
    <citation type="journal article" date="2014" name="Int. J. Syst. Evol. Microbiol.">
        <title>Complete genome sequence of Corynebacterium casei LMG S-19264T (=DSM 44701T), isolated from a smear-ripened cheese.</title>
        <authorList>
            <consortium name="US DOE Joint Genome Institute (JGI-PGF)"/>
            <person name="Walter F."/>
            <person name="Albersmeier A."/>
            <person name="Kalinowski J."/>
            <person name="Ruckert C."/>
        </authorList>
    </citation>
    <scope>NUCLEOTIDE SEQUENCE</scope>
    <source>
        <strain evidence="7">NBRC 112290</strain>
    </source>
</reference>
<sequence length="284" mass="28140">MTRTARRIRTARHARTTAALAAAIALLGACSGDGGAEETSSAPDASPSDTSSSSSETDAAPELTGDLTVFAAASLQGVFEELATTFEQEHPGVTVTFSFAASSALAEQVNSGAPADVLATASAATMEQAAAEVTDPATFASNTLVIVTPSDNPGAVTGLGDFANGDLTLAVCAVEVPCGAAAEAVFTAAGITPAIDTFAENVTATLNLASSGEVDASLVYATDARSAGDAVTTITFPEAAEAVNDNLIATLTAAPNPDAAQAWVDLVRSPEGSAVLEAAGFTLP</sequence>
<dbReference type="RefSeq" id="WP_284252079.1">
    <property type="nucleotide sequence ID" value="NZ_BSUM01000001.1"/>
</dbReference>
<feature type="binding site" evidence="4">
    <location>
        <position position="102"/>
    </location>
    <ligand>
        <name>molybdate</name>
        <dbReference type="ChEBI" id="CHEBI:36264"/>
    </ligand>
</feature>
<dbReference type="NCBIfam" id="TIGR01256">
    <property type="entry name" value="modA"/>
    <property type="match status" value="1"/>
</dbReference>
<dbReference type="SUPFAM" id="SSF53850">
    <property type="entry name" value="Periplasmic binding protein-like II"/>
    <property type="match status" value="1"/>
</dbReference>
<evidence type="ECO:0000313" key="8">
    <source>
        <dbReference type="Proteomes" id="UP001157161"/>
    </source>
</evidence>
<evidence type="ECO:0000256" key="4">
    <source>
        <dbReference type="PIRSR" id="PIRSR004846-1"/>
    </source>
</evidence>
<dbReference type="PROSITE" id="PS51257">
    <property type="entry name" value="PROKAR_LIPOPROTEIN"/>
    <property type="match status" value="1"/>
</dbReference>
<feature type="compositionally biased region" description="Low complexity" evidence="5">
    <location>
        <begin position="37"/>
        <end position="60"/>
    </location>
</feature>
<gene>
    <name evidence="7" type="ORF">GCM10025875_33210</name>
</gene>
<dbReference type="GO" id="GO:0030973">
    <property type="term" value="F:molybdate ion binding"/>
    <property type="evidence" value="ECO:0007669"/>
    <property type="project" value="TreeGrafter"/>
</dbReference>
<feature type="region of interest" description="Disordered" evidence="5">
    <location>
        <begin position="33"/>
        <end position="60"/>
    </location>
</feature>
<proteinExistence type="inferred from homology"/>
<evidence type="ECO:0000256" key="6">
    <source>
        <dbReference type="SAM" id="SignalP"/>
    </source>
</evidence>
<feature type="binding site" evidence="4">
    <location>
        <position position="74"/>
    </location>
    <ligand>
        <name>molybdate</name>
        <dbReference type="ChEBI" id="CHEBI:36264"/>
    </ligand>
</feature>
<reference evidence="7" key="2">
    <citation type="submission" date="2023-02" db="EMBL/GenBank/DDBJ databases">
        <authorList>
            <person name="Sun Q."/>
            <person name="Mori K."/>
        </authorList>
    </citation>
    <scope>NUCLEOTIDE SEQUENCE</scope>
    <source>
        <strain evidence="7">NBRC 112290</strain>
    </source>
</reference>
<accession>A0AA37XHP6</accession>
<dbReference type="PANTHER" id="PTHR30632:SF0">
    <property type="entry name" value="SULFATE-BINDING PROTEIN"/>
    <property type="match status" value="1"/>
</dbReference>
<dbReference type="GO" id="GO:0015689">
    <property type="term" value="P:molybdate ion transport"/>
    <property type="evidence" value="ECO:0007669"/>
    <property type="project" value="InterPro"/>
</dbReference>
<evidence type="ECO:0000313" key="7">
    <source>
        <dbReference type="EMBL" id="GMA33329.1"/>
    </source>
</evidence>
<evidence type="ECO:0000256" key="2">
    <source>
        <dbReference type="ARBA" id="ARBA00022723"/>
    </source>
</evidence>
<dbReference type="PIRSF" id="PIRSF004846">
    <property type="entry name" value="ModA"/>
    <property type="match status" value="1"/>
</dbReference>
<dbReference type="Pfam" id="PF13531">
    <property type="entry name" value="SBP_bac_11"/>
    <property type="match status" value="1"/>
</dbReference>
<dbReference type="Gene3D" id="3.40.190.10">
    <property type="entry name" value="Periplasmic binding protein-like II"/>
    <property type="match status" value="2"/>
</dbReference>
<comment type="similarity">
    <text evidence="1">Belongs to the bacterial solute-binding protein ModA family.</text>
</comment>
<protein>
    <submittedName>
        <fullName evidence="7">Molybdate-binding protein</fullName>
    </submittedName>
</protein>
<feature type="binding site" evidence="4">
    <location>
        <position position="202"/>
    </location>
    <ligand>
        <name>molybdate</name>
        <dbReference type="ChEBI" id="CHEBI:36264"/>
    </ligand>
</feature>
<keyword evidence="8" id="KW-1185">Reference proteome</keyword>
<dbReference type="AlphaFoldDB" id="A0AA37XHP6"/>
<dbReference type="InterPro" id="IPR050682">
    <property type="entry name" value="ModA/WtpA"/>
</dbReference>
<feature type="chain" id="PRO_5041201252" evidence="6">
    <location>
        <begin position="37"/>
        <end position="284"/>
    </location>
</feature>
<keyword evidence="2 4" id="KW-0479">Metal-binding</keyword>
<dbReference type="GO" id="GO:0046872">
    <property type="term" value="F:metal ion binding"/>
    <property type="evidence" value="ECO:0007669"/>
    <property type="project" value="UniProtKB-KW"/>
</dbReference>
<evidence type="ECO:0000256" key="5">
    <source>
        <dbReference type="SAM" id="MobiDB-lite"/>
    </source>
</evidence>
<organism evidence="7 8">
    <name type="scientific">Litorihabitans aurantiacus</name>
    <dbReference type="NCBI Taxonomy" id="1930061"/>
    <lineage>
        <taxon>Bacteria</taxon>
        <taxon>Bacillati</taxon>
        <taxon>Actinomycetota</taxon>
        <taxon>Actinomycetes</taxon>
        <taxon>Micrococcales</taxon>
        <taxon>Beutenbergiaceae</taxon>
        <taxon>Litorihabitans</taxon>
    </lineage>
</organism>
<evidence type="ECO:0000256" key="1">
    <source>
        <dbReference type="ARBA" id="ARBA00009175"/>
    </source>
</evidence>
<name>A0AA37XHP6_9MICO</name>